<dbReference type="EMBL" id="CP113836">
    <property type="protein sequence ID" value="WAL65460.1"/>
    <property type="molecule type" value="Genomic_DNA"/>
</dbReference>
<keyword evidence="8" id="KW-1185">Reference proteome</keyword>
<dbReference type="Pfam" id="PF13515">
    <property type="entry name" value="FUSC_2"/>
    <property type="match status" value="1"/>
</dbReference>
<dbReference type="InterPro" id="IPR049453">
    <property type="entry name" value="Memb_transporter_dom"/>
</dbReference>
<evidence type="ECO:0000256" key="5">
    <source>
        <dbReference type="SAM" id="Phobius"/>
    </source>
</evidence>
<keyword evidence="4 5" id="KW-0472">Membrane</keyword>
<proteinExistence type="predicted"/>
<evidence type="ECO:0000256" key="1">
    <source>
        <dbReference type="ARBA" id="ARBA00004141"/>
    </source>
</evidence>
<evidence type="ECO:0000256" key="2">
    <source>
        <dbReference type="ARBA" id="ARBA00022692"/>
    </source>
</evidence>
<accession>A0ABY7AZK0</accession>
<gene>
    <name evidence="7" type="ORF">ORV05_31990</name>
</gene>
<evidence type="ECO:0000313" key="8">
    <source>
        <dbReference type="Proteomes" id="UP001163203"/>
    </source>
</evidence>
<dbReference type="Proteomes" id="UP001163203">
    <property type="component" value="Chromosome"/>
</dbReference>
<sequence length="354" mass="36287">MNFWHRHRLGDALTPAGWWRLRPLAVPAAPTALRAMVGANIVLAVVVLAGHAEWAPAAAFGGMTAVHARFEPHAIRARLLAWVGAGLTLCVALGSAAGAARWGPLPVVILVALVAAVAKLLTDAVDAGPPGGLMFVFAVATMSVLPGTWTGVAAQTGVAALGAVVAWATGLAGWWFSRSGHQKPAAWRAGVRAALRRSSHEFGRAAKVGLGVFAAGLAAHLLDLGHPYWTMIAAAAVLQSTHLRHTVHRTVQRVLGTLAGAVIAALLLAAALPLPVKLACVVIALLGAELTVIRNYALAMLFVTPLTLLLGSLLAQGSAFGTASDRVLDTALGAVIGLVAALVRPGRGYHTAAA</sequence>
<evidence type="ECO:0000313" key="7">
    <source>
        <dbReference type="EMBL" id="WAL65460.1"/>
    </source>
</evidence>
<feature type="transmembrane region" description="Helical" evidence="5">
    <location>
        <begin position="296"/>
        <end position="315"/>
    </location>
</feature>
<reference evidence="7" key="1">
    <citation type="submission" date="2022-11" db="EMBL/GenBank/DDBJ databases">
        <authorList>
            <person name="Mo P."/>
        </authorList>
    </citation>
    <scope>NUCLEOTIDE SEQUENCE</scope>
    <source>
        <strain evidence="7">HUAS 11-8</strain>
    </source>
</reference>
<feature type="transmembrane region" description="Helical" evidence="5">
    <location>
        <begin position="254"/>
        <end position="276"/>
    </location>
</feature>
<feature type="transmembrane region" description="Helical" evidence="5">
    <location>
        <begin position="103"/>
        <end position="121"/>
    </location>
</feature>
<feature type="domain" description="Integral membrane bound transporter" evidence="6">
    <location>
        <begin position="215"/>
        <end position="339"/>
    </location>
</feature>
<organism evidence="7 8">
    <name type="scientific">Amycolatopsis cynarae</name>
    <dbReference type="NCBI Taxonomy" id="2995223"/>
    <lineage>
        <taxon>Bacteria</taxon>
        <taxon>Bacillati</taxon>
        <taxon>Actinomycetota</taxon>
        <taxon>Actinomycetes</taxon>
        <taxon>Pseudonocardiales</taxon>
        <taxon>Pseudonocardiaceae</taxon>
        <taxon>Amycolatopsis</taxon>
    </lineage>
</organism>
<feature type="transmembrane region" description="Helical" evidence="5">
    <location>
        <begin position="79"/>
        <end position="97"/>
    </location>
</feature>
<name>A0ABY7AZK0_9PSEU</name>
<protein>
    <submittedName>
        <fullName evidence="7">FUSC family protein</fullName>
    </submittedName>
</protein>
<feature type="transmembrane region" description="Helical" evidence="5">
    <location>
        <begin position="158"/>
        <end position="176"/>
    </location>
</feature>
<keyword evidence="2 5" id="KW-0812">Transmembrane</keyword>
<feature type="transmembrane region" description="Helical" evidence="5">
    <location>
        <begin position="133"/>
        <end position="152"/>
    </location>
</feature>
<dbReference type="RefSeq" id="WP_268755614.1">
    <property type="nucleotide sequence ID" value="NZ_CP113836.1"/>
</dbReference>
<evidence type="ECO:0000259" key="6">
    <source>
        <dbReference type="Pfam" id="PF13515"/>
    </source>
</evidence>
<comment type="subcellular location">
    <subcellularLocation>
        <location evidence="1">Membrane</location>
        <topology evidence="1">Multi-pass membrane protein</topology>
    </subcellularLocation>
</comment>
<evidence type="ECO:0000256" key="3">
    <source>
        <dbReference type="ARBA" id="ARBA00022989"/>
    </source>
</evidence>
<evidence type="ECO:0000256" key="4">
    <source>
        <dbReference type="ARBA" id="ARBA00023136"/>
    </source>
</evidence>
<keyword evidence="3 5" id="KW-1133">Transmembrane helix</keyword>